<dbReference type="InterPro" id="IPR016181">
    <property type="entry name" value="Acyl_CoA_acyltransferase"/>
</dbReference>
<evidence type="ECO:0000256" key="1">
    <source>
        <dbReference type="ARBA" id="ARBA00022679"/>
    </source>
</evidence>
<keyword evidence="5" id="KW-1185">Reference proteome</keyword>
<dbReference type="EC" id="2.3.1.183" evidence="4"/>
<dbReference type="GO" id="GO:0102971">
    <property type="term" value="F:phosphinothricin N-acetyltransferase activity"/>
    <property type="evidence" value="ECO:0007669"/>
    <property type="project" value="UniProtKB-EC"/>
</dbReference>
<dbReference type="SUPFAM" id="SSF55729">
    <property type="entry name" value="Acyl-CoA N-acyltransferases (Nat)"/>
    <property type="match status" value="1"/>
</dbReference>
<accession>A0A518CY72</accession>
<dbReference type="PANTHER" id="PTHR43072">
    <property type="entry name" value="N-ACETYLTRANSFERASE"/>
    <property type="match status" value="1"/>
</dbReference>
<name>A0A518CY72_9BACT</name>
<evidence type="ECO:0000313" key="5">
    <source>
        <dbReference type="Proteomes" id="UP000319342"/>
    </source>
</evidence>
<evidence type="ECO:0000259" key="3">
    <source>
        <dbReference type="PROSITE" id="PS51186"/>
    </source>
</evidence>
<keyword evidence="1 4" id="KW-0808">Transferase</keyword>
<dbReference type="RefSeq" id="WP_145185198.1">
    <property type="nucleotide sequence ID" value="NZ_CP036290.1"/>
</dbReference>
<evidence type="ECO:0000256" key="2">
    <source>
        <dbReference type="ARBA" id="ARBA00023315"/>
    </source>
</evidence>
<organism evidence="4 5">
    <name type="scientific">Rohdeia mirabilis</name>
    <dbReference type="NCBI Taxonomy" id="2528008"/>
    <lineage>
        <taxon>Bacteria</taxon>
        <taxon>Pseudomonadati</taxon>
        <taxon>Planctomycetota</taxon>
        <taxon>Planctomycetia</taxon>
        <taxon>Planctomycetia incertae sedis</taxon>
        <taxon>Rohdeia</taxon>
    </lineage>
</organism>
<feature type="domain" description="N-acetyltransferase" evidence="3">
    <location>
        <begin position="6"/>
        <end position="169"/>
    </location>
</feature>
<protein>
    <submittedName>
        <fullName evidence="4">Phosphinothricin N-acetyltransferase</fullName>
        <ecNumber evidence="4">2.3.1.183</ecNumber>
    </submittedName>
</protein>
<dbReference type="EMBL" id="CP036290">
    <property type="protein sequence ID" value="QDU84165.1"/>
    <property type="molecule type" value="Genomic_DNA"/>
</dbReference>
<dbReference type="AlphaFoldDB" id="A0A518CY72"/>
<dbReference type="PROSITE" id="PS51186">
    <property type="entry name" value="GNAT"/>
    <property type="match status" value="1"/>
</dbReference>
<gene>
    <name evidence="4" type="primary">pat</name>
    <name evidence="4" type="ORF">Pla163_12700</name>
</gene>
<proteinExistence type="predicted"/>
<reference evidence="4 5" key="1">
    <citation type="submission" date="2019-02" db="EMBL/GenBank/DDBJ databases">
        <title>Deep-cultivation of Planctomycetes and their phenomic and genomic characterization uncovers novel biology.</title>
        <authorList>
            <person name="Wiegand S."/>
            <person name="Jogler M."/>
            <person name="Boedeker C."/>
            <person name="Pinto D."/>
            <person name="Vollmers J."/>
            <person name="Rivas-Marin E."/>
            <person name="Kohn T."/>
            <person name="Peeters S.H."/>
            <person name="Heuer A."/>
            <person name="Rast P."/>
            <person name="Oberbeckmann S."/>
            <person name="Bunk B."/>
            <person name="Jeske O."/>
            <person name="Meyerdierks A."/>
            <person name="Storesund J.E."/>
            <person name="Kallscheuer N."/>
            <person name="Luecker S."/>
            <person name="Lage O.M."/>
            <person name="Pohl T."/>
            <person name="Merkel B.J."/>
            <person name="Hornburger P."/>
            <person name="Mueller R.-W."/>
            <person name="Bruemmer F."/>
            <person name="Labrenz M."/>
            <person name="Spormann A.M."/>
            <person name="Op den Camp H."/>
            <person name="Overmann J."/>
            <person name="Amann R."/>
            <person name="Jetten M.S.M."/>
            <person name="Mascher T."/>
            <person name="Medema M.H."/>
            <person name="Devos D.P."/>
            <person name="Kaster A.-K."/>
            <person name="Ovreas L."/>
            <person name="Rohde M."/>
            <person name="Galperin M.Y."/>
            <person name="Jogler C."/>
        </authorList>
    </citation>
    <scope>NUCLEOTIDE SEQUENCE [LARGE SCALE GENOMIC DNA]</scope>
    <source>
        <strain evidence="4 5">Pla163</strain>
    </source>
</reference>
<dbReference type="Pfam" id="PF13420">
    <property type="entry name" value="Acetyltransf_4"/>
    <property type="match status" value="1"/>
</dbReference>
<dbReference type="CDD" id="cd04301">
    <property type="entry name" value="NAT_SF"/>
    <property type="match status" value="1"/>
</dbReference>
<sequence length="177" mass="19445">MSEDAPTIRPATADDAAACLAIYAPIVRDTSISFELEPPSVEEFAGRIAQARERHEWLVAERDGQVTGYAYANTFRARAAYRFACESSVYVADTERGRRTGERLMQELIVRLRALGFAQVIAGATLPNRASEALHERLGFRAVGRFDGVGHKFGAWHAVGFWQLDLTAPTVDDDGAT</sequence>
<dbReference type="PANTHER" id="PTHR43072:SF23">
    <property type="entry name" value="UPF0039 PROTEIN C11D3.02C"/>
    <property type="match status" value="1"/>
</dbReference>
<dbReference type="OrthoDB" id="9798006at2"/>
<evidence type="ECO:0000313" key="4">
    <source>
        <dbReference type="EMBL" id="QDU84165.1"/>
    </source>
</evidence>
<dbReference type="Proteomes" id="UP000319342">
    <property type="component" value="Chromosome"/>
</dbReference>
<dbReference type="InterPro" id="IPR000182">
    <property type="entry name" value="GNAT_dom"/>
</dbReference>
<dbReference type="Gene3D" id="3.40.630.30">
    <property type="match status" value="1"/>
</dbReference>
<keyword evidence="2 4" id="KW-0012">Acyltransferase</keyword>